<gene>
    <name evidence="2" type="ORF">GT347_21370</name>
</gene>
<proteinExistence type="predicted"/>
<accession>A0A857JBF4</accession>
<dbReference type="KEGG" id="xyk:GT347_21370"/>
<dbReference type="Proteomes" id="UP000464787">
    <property type="component" value="Chromosome"/>
</dbReference>
<dbReference type="GO" id="GO:0051301">
    <property type="term" value="P:cell division"/>
    <property type="evidence" value="ECO:0007669"/>
    <property type="project" value="UniProtKB-KW"/>
</dbReference>
<reference evidence="2 3" key="1">
    <citation type="submission" date="2020-01" db="EMBL/GenBank/DDBJ databases">
        <title>Genome sequencing of strain KACC 21265.</title>
        <authorList>
            <person name="Heo J."/>
            <person name="Kim S.-J."/>
            <person name="Kim J.-S."/>
            <person name="Hong S.-B."/>
            <person name="Kwon S.-W."/>
        </authorList>
    </citation>
    <scope>NUCLEOTIDE SEQUENCE [LARGE SCALE GENOMIC DNA]</scope>
    <source>
        <strain evidence="2 3">KACC 21265</strain>
    </source>
</reference>
<keyword evidence="2" id="KW-0131">Cell cycle</keyword>
<dbReference type="PROSITE" id="PS51257">
    <property type="entry name" value="PROKAR_LIPOPROTEIN"/>
    <property type="match status" value="1"/>
</dbReference>
<dbReference type="AlphaFoldDB" id="A0A857JBF4"/>
<dbReference type="EMBL" id="CP047650">
    <property type="protein sequence ID" value="QHJ00303.1"/>
    <property type="molecule type" value="Genomic_DNA"/>
</dbReference>
<evidence type="ECO:0000256" key="1">
    <source>
        <dbReference type="SAM" id="SignalP"/>
    </source>
</evidence>
<name>A0A857JBF4_9BURK</name>
<dbReference type="RefSeq" id="WP_160554113.1">
    <property type="nucleotide sequence ID" value="NZ_CP047650.1"/>
</dbReference>
<feature type="signal peptide" evidence="1">
    <location>
        <begin position="1"/>
        <end position="22"/>
    </location>
</feature>
<keyword evidence="3" id="KW-1185">Reference proteome</keyword>
<evidence type="ECO:0000313" key="2">
    <source>
        <dbReference type="EMBL" id="QHJ00303.1"/>
    </source>
</evidence>
<feature type="chain" id="PRO_5032360503" evidence="1">
    <location>
        <begin position="23"/>
        <end position="198"/>
    </location>
</feature>
<keyword evidence="2" id="KW-0132">Cell division</keyword>
<keyword evidence="1" id="KW-0732">Signal</keyword>
<evidence type="ECO:0000313" key="3">
    <source>
        <dbReference type="Proteomes" id="UP000464787"/>
    </source>
</evidence>
<protein>
    <submittedName>
        <fullName evidence="2">Cell division protein FtsI</fullName>
    </submittedName>
</protein>
<organism evidence="2 3">
    <name type="scientific">Xylophilus rhododendri</name>
    <dbReference type="NCBI Taxonomy" id="2697032"/>
    <lineage>
        <taxon>Bacteria</taxon>
        <taxon>Pseudomonadati</taxon>
        <taxon>Pseudomonadota</taxon>
        <taxon>Betaproteobacteria</taxon>
        <taxon>Burkholderiales</taxon>
        <taxon>Xylophilus</taxon>
    </lineage>
</organism>
<sequence>MAFHRKHLPTLGSCLGAAAALALGGCSVVSPEPVWELTKATAGVARMALSAAPSKSSDTIRHFKGDLASVCIRYNPDTQVSDIVPALQAELRRHQVDSRVYDSPMPAETCAVWLKYAAQIDWDTPPFGSAYKPFVRHAALTLRAADGQLLSSSHYQLGEGLADGKWNTTREKISPVVTALLTGTESGGLTQQPASIRP</sequence>